<reference evidence="1" key="1">
    <citation type="journal article" date="2015" name="Nature">
        <title>Complex archaea that bridge the gap between prokaryotes and eukaryotes.</title>
        <authorList>
            <person name="Spang A."/>
            <person name="Saw J.H."/>
            <person name="Jorgensen S.L."/>
            <person name="Zaremba-Niedzwiedzka K."/>
            <person name="Martijn J."/>
            <person name="Lind A.E."/>
            <person name="van Eijk R."/>
            <person name="Schleper C."/>
            <person name="Guy L."/>
            <person name="Ettema T.J."/>
        </authorList>
    </citation>
    <scope>NUCLEOTIDE SEQUENCE</scope>
</reference>
<evidence type="ECO:0000313" key="1">
    <source>
        <dbReference type="EMBL" id="KKK52506.1"/>
    </source>
</evidence>
<comment type="caution">
    <text evidence="1">The sequence shown here is derived from an EMBL/GenBank/DDBJ whole genome shotgun (WGS) entry which is preliminary data.</text>
</comment>
<proteinExistence type="predicted"/>
<dbReference type="InterPro" id="IPR013320">
    <property type="entry name" value="ConA-like_dom_sf"/>
</dbReference>
<name>A0A0F8YWX0_9ZZZZ</name>
<dbReference type="SUPFAM" id="SSF49899">
    <property type="entry name" value="Concanavalin A-like lectins/glucanases"/>
    <property type="match status" value="1"/>
</dbReference>
<organism evidence="1">
    <name type="scientific">marine sediment metagenome</name>
    <dbReference type="NCBI Taxonomy" id="412755"/>
    <lineage>
        <taxon>unclassified sequences</taxon>
        <taxon>metagenomes</taxon>
        <taxon>ecological metagenomes</taxon>
    </lineage>
</organism>
<gene>
    <name evidence="1" type="ORF">LCGC14_3104240</name>
</gene>
<sequence length="274" mass="29455">MPTKILKNAWNAGELSQYMDGRTDLNKYYNGASKLINGLILPHGGFTKRPGTIYKATSATRANLTAFEFSVGDALVLEWSNLLLRFYKDQAQVFLPYGTEDLSSIGDIVAHWKCNDVGATQVVVDADGATHNGTASVNVSNLTTTDAEGTANTAFDMDGQYNIAVTDDNDFSFGNGTTDSPFSIAVWIQVVATVGLQGIVAKYEAGKNEWFVAMNSDETLRFQLYDLSGGNFIQSNTVDSLAAGWHFVVFTYSGSRGSTSAIAGESGSKIGMKI</sequence>
<accession>A0A0F8YWX0</accession>
<dbReference type="EMBL" id="LAZR01066985">
    <property type="protein sequence ID" value="KKK52506.1"/>
    <property type="molecule type" value="Genomic_DNA"/>
</dbReference>
<dbReference type="Gene3D" id="2.60.120.200">
    <property type="match status" value="1"/>
</dbReference>
<dbReference type="AlphaFoldDB" id="A0A0F8YWX0"/>
<dbReference type="Pfam" id="PF13385">
    <property type="entry name" value="Laminin_G_3"/>
    <property type="match status" value="1"/>
</dbReference>
<protein>
    <submittedName>
        <fullName evidence="1">Uncharacterized protein</fullName>
    </submittedName>
</protein>